<accession>A0A7W5ZMH1</accession>
<proteinExistence type="predicted"/>
<evidence type="ECO:0008006" key="3">
    <source>
        <dbReference type="Google" id="ProtNLM"/>
    </source>
</evidence>
<evidence type="ECO:0000313" key="1">
    <source>
        <dbReference type="EMBL" id="MBB3838437.1"/>
    </source>
</evidence>
<dbReference type="SUPFAM" id="SSF56935">
    <property type="entry name" value="Porins"/>
    <property type="match status" value="1"/>
</dbReference>
<dbReference type="RefSeq" id="WP_229601325.1">
    <property type="nucleotide sequence ID" value="NZ_JACIBY010000004.1"/>
</dbReference>
<reference evidence="1 2" key="1">
    <citation type="submission" date="2020-08" db="EMBL/GenBank/DDBJ databases">
        <title>Genomic Encyclopedia of Type Strains, Phase IV (KMG-IV): sequencing the most valuable type-strain genomes for metagenomic binning, comparative biology and taxonomic classification.</title>
        <authorList>
            <person name="Goeker M."/>
        </authorList>
    </citation>
    <scope>NUCLEOTIDE SEQUENCE [LARGE SCALE GENOMIC DNA]</scope>
    <source>
        <strain evidence="1 2">DSM 17976</strain>
    </source>
</reference>
<dbReference type="InterPro" id="IPR023614">
    <property type="entry name" value="Porin_dom_sf"/>
</dbReference>
<dbReference type="Pfam" id="PF07642">
    <property type="entry name" value="BBP2"/>
    <property type="match status" value="1"/>
</dbReference>
<comment type="caution">
    <text evidence="1">The sequence shown here is derived from an EMBL/GenBank/DDBJ whole genome shotgun (WGS) entry which is preliminary data.</text>
</comment>
<dbReference type="InterPro" id="IPR011486">
    <property type="entry name" value="BBP2"/>
</dbReference>
<sequence>MQKLQLLVLCLFSTFLAFPKGIEEKKSDAKTETKTEAKVEAKTEAKTEGEEEKKGSFTFSGYIDSYYSANFNKPASRSNLGAYYARVFDQRSGQISLGLVQTKMQYSNEKSDVVIDLAFGPNADLGNYGNLLGPLGSGGTSLAIKQAYFNWKASSKLTFTAGQFGTHIGYEVIDAPVNFNYSLSNLFNNGPFYHVGVKGTYAFSDKVSLMLGLVNNVDNLNDNNRKKGFVSQLFVNPAKGWNVYLNFINSNEASTDDQGNTPDAHYRVLDFVTTLQATDKLLIGANAAFGSQKGSYQGGAVLTESTPWGGAAGYLSYAASDLFSIGARYEYFDNTAGARALLNRLGNGTSVNSLTLTGNFTVADGHLLIKPEFRMDSYKKLTGAGESGQQQFEDSKGAFTKNAQSTLGLALIYKF</sequence>
<evidence type="ECO:0000313" key="2">
    <source>
        <dbReference type="Proteomes" id="UP000541352"/>
    </source>
</evidence>
<keyword evidence="2" id="KW-1185">Reference proteome</keyword>
<name>A0A7W5ZMH1_9BACT</name>
<dbReference type="Proteomes" id="UP000541352">
    <property type="component" value="Unassembled WGS sequence"/>
</dbReference>
<protein>
    <recommendedName>
        <fullName evidence="3">Porin</fullName>
    </recommendedName>
</protein>
<dbReference type="EMBL" id="JACIBY010000004">
    <property type="protein sequence ID" value="MBB3838437.1"/>
    <property type="molecule type" value="Genomic_DNA"/>
</dbReference>
<dbReference type="AlphaFoldDB" id="A0A7W5ZMH1"/>
<gene>
    <name evidence="1" type="ORF">FHS57_002442</name>
</gene>
<dbReference type="Gene3D" id="2.40.160.10">
    <property type="entry name" value="Porin"/>
    <property type="match status" value="1"/>
</dbReference>
<organism evidence="1 2">
    <name type="scientific">Runella defluvii</name>
    <dbReference type="NCBI Taxonomy" id="370973"/>
    <lineage>
        <taxon>Bacteria</taxon>
        <taxon>Pseudomonadati</taxon>
        <taxon>Bacteroidota</taxon>
        <taxon>Cytophagia</taxon>
        <taxon>Cytophagales</taxon>
        <taxon>Spirosomataceae</taxon>
        <taxon>Runella</taxon>
    </lineage>
</organism>